<keyword evidence="1" id="KW-0378">Hydrolase</keyword>
<dbReference type="Pfam" id="PF07676">
    <property type="entry name" value="PD40"/>
    <property type="match status" value="1"/>
</dbReference>
<dbReference type="Gene3D" id="3.40.50.1820">
    <property type="entry name" value="alpha/beta hydrolase"/>
    <property type="match status" value="1"/>
</dbReference>
<dbReference type="InterPro" id="IPR011659">
    <property type="entry name" value="WD40"/>
</dbReference>
<dbReference type="Gene3D" id="2.120.10.30">
    <property type="entry name" value="TolB, C-terminal domain"/>
    <property type="match status" value="2"/>
</dbReference>
<reference evidence="5" key="1">
    <citation type="submission" date="2018-05" db="EMBL/GenBank/DDBJ databases">
        <authorList>
            <person name="Lanie J.A."/>
            <person name="Ng W.-L."/>
            <person name="Kazmierczak K.M."/>
            <person name="Andrzejewski T.M."/>
            <person name="Davidsen T.M."/>
            <person name="Wayne K.J."/>
            <person name="Tettelin H."/>
            <person name="Glass J.I."/>
            <person name="Rusch D."/>
            <person name="Podicherti R."/>
            <person name="Tsui H.-C.T."/>
            <person name="Winkler M.E."/>
        </authorList>
    </citation>
    <scope>NUCLEOTIDE SEQUENCE</scope>
</reference>
<dbReference type="GO" id="GO:0006508">
    <property type="term" value="P:proteolysis"/>
    <property type="evidence" value="ECO:0007669"/>
    <property type="project" value="InterPro"/>
</dbReference>
<keyword evidence="2" id="KW-0720">Serine protease</keyword>
<keyword evidence="3" id="KW-1133">Transmembrane helix</keyword>
<dbReference type="InterPro" id="IPR011042">
    <property type="entry name" value="6-blade_b-propeller_TolB-like"/>
</dbReference>
<organism evidence="5">
    <name type="scientific">marine metagenome</name>
    <dbReference type="NCBI Taxonomy" id="408172"/>
    <lineage>
        <taxon>unclassified sequences</taxon>
        <taxon>metagenomes</taxon>
        <taxon>ecological metagenomes</taxon>
    </lineage>
</organism>
<keyword evidence="3" id="KW-0472">Membrane</keyword>
<feature type="transmembrane region" description="Helical" evidence="3">
    <location>
        <begin position="39"/>
        <end position="59"/>
    </location>
</feature>
<dbReference type="InterPro" id="IPR015943">
    <property type="entry name" value="WD40/YVTN_repeat-like_dom_sf"/>
</dbReference>
<accession>A0A381T2E9</accession>
<sequence length="714" mass="79259">VYFVAAPRQGAIFSFLGGRKMRRLLPCSRRLHLRLSRHTLPAVLPLVLLYCTMVLVAGFSTTAAAGQGATQAAARPMTVDDALRLVRLGDVLISPDGTQVFYSASELDWEANKRRTHYFMVPFAGGEARRFIGDQGGRSFRFSPDGGHLSFLREVHDEAQVFGLAVAGGEARQLTQHEGGVDNYRWAADSGAIFFSAEETRSAEEQREHDLGLDPVFVDEAPNGKHEARFSNLWVHDVATDQETRLTDEEFIVDAFDMSADGQQVVFSARPDDRTNYPFLSELYLYERTVDRLTRLTDNRAPEDGPLWAPDGDSFLYRAPSDVDYDLRSGYFWIMDVASRRARRLDVTTQFEVDNVAWTADGHGILFNETRGTDTNLYRLDVDSGDVTTLTDRRGTMRSRAYSADRQQVVFSYENFTTPVDLWAVGDGGDPVRLTDVNPAVGDTIAVIDGELLAWNGKGGMPIEGVFMNSLGHQSGLIQPLIVHIHGGPAGAVLNRFRAEFQVLAGLGYAILAPNVRGSSGYGDEVLRGLMGEVGDGEFLDMMAGLDYAIAHRDVDPQRLGVRGWSWGGVATSYTITQTDRFKAASVGAMVGNWAAETGPGFNFDVSLWYIGGTPWNNPEEWAKRSSITHVTSVTTPTIIFHGGRDETSSVGQSLMFFTALRDIGKAPVRYIKFPRQGHGIEEPRLERVQLVEEIRWFKKYIEGLDWTPWEIPK</sequence>
<dbReference type="PANTHER" id="PTHR42776">
    <property type="entry name" value="SERINE PEPTIDASE S9 FAMILY MEMBER"/>
    <property type="match status" value="1"/>
</dbReference>
<gene>
    <name evidence="5" type="ORF">METZ01_LOCUS63220</name>
</gene>
<evidence type="ECO:0000259" key="4">
    <source>
        <dbReference type="Pfam" id="PF00326"/>
    </source>
</evidence>
<evidence type="ECO:0000256" key="3">
    <source>
        <dbReference type="SAM" id="Phobius"/>
    </source>
</evidence>
<proteinExistence type="predicted"/>
<keyword evidence="3" id="KW-0812">Transmembrane</keyword>
<dbReference type="InterPro" id="IPR029058">
    <property type="entry name" value="AB_hydrolase_fold"/>
</dbReference>
<dbReference type="SUPFAM" id="SSF53474">
    <property type="entry name" value="alpha/beta-Hydrolases"/>
    <property type="match status" value="1"/>
</dbReference>
<dbReference type="AlphaFoldDB" id="A0A381T2E9"/>
<dbReference type="EMBL" id="UINC01003922">
    <property type="protein sequence ID" value="SVA10366.1"/>
    <property type="molecule type" value="Genomic_DNA"/>
</dbReference>
<name>A0A381T2E9_9ZZZZ</name>
<dbReference type="PANTHER" id="PTHR42776:SF27">
    <property type="entry name" value="DIPEPTIDYL PEPTIDASE FAMILY MEMBER 6"/>
    <property type="match status" value="1"/>
</dbReference>
<protein>
    <recommendedName>
        <fullName evidence="4">Peptidase S9 prolyl oligopeptidase catalytic domain-containing protein</fullName>
    </recommendedName>
</protein>
<evidence type="ECO:0000256" key="1">
    <source>
        <dbReference type="ARBA" id="ARBA00022801"/>
    </source>
</evidence>
<dbReference type="Pfam" id="PF00326">
    <property type="entry name" value="Peptidase_S9"/>
    <property type="match status" value="1"/>
</dbReference>
<feature type="domain" description="Peptidase S9 prolyl oligopeptidase catalytic" evidence="4">
    <location>
        <begin position="496"/>
        <end position="703"/>
    </location>
</feature>
<evidence type="ECO:0000256" key="2">
    <source>
        <dbReference type="ARBA" id="ARBA00022825"/>
    </source>
</evidence>
<dbReference type="SUPFAM" id="SSF82171">
    <property type="entry name" value="DPP6 N-terminal domain-like"/>
    <property type="match status" value="1"/>
</dbReference>
<dbReference type="InterPro" id="IPR001375">
    <property type="entry name" value="Peptidase_S9_cat"/>
</dbReference>
<dbReference type="Gene3D" id="2.130.10.10">
    <property type="entry name" value="YVTN repeat-like/Quinoprotein amine dehydrogenase"/>
    <property type="match status" value="1"/>
</dbReference>
<keyword evidence="2" id="KW-0645">Protease</keyword>
<feature type="non-terminal residue" evidence="5">
    <location>
        <position position="1"/>
    </location>
</feature>
<evidence type="ECO:0000313" key="5">
    <source>
        <dbReference type="EMBL" id="SVA10366.1"/>
    </source>
</evidence>
<dbReference type="GO" id="GO:0004252">
    <property type="term" value="F:serine-type endopeptidase activity"/>
    <property type="evidence" value="ECO:0007669"/>
    <property type="project" value="TreeGrafter"/>
</dbReference>